<dbReference type="GO" id="GO:0019031">
    <property type="term" value="C:viral envelope"/>
    <property type="evidence" value="ECO:0007669"/>
    <property type="project" value="UniProtKB-KW"/>
</dbReference>
<dbReference type="GO" id="GO:0019062">
    <property type="term" value="P:virion attachment to host cell"/>
    <property type="evidence" value="ECO:0007669"/>
    <property type="project" value="UniProtKB-KW"/>
</dbReference>
<keyword evidence="12" id="KW-0735">Signal-anchor</keyword>
<evidence type="ECO:0000256" key="17">
    <source>
        <dbReference type="ARBA" id="ARBA00023296"/>
    </source>
</evidence>
<evidence type="ECO:0000313" key="24">
    <source>
        <dbReference type="EMBL" id="AIJ01305.1"/>
    </source>
</evidence>
<evidence type="ECO:0000256" key="16">
    <source>
        <dbReference type="ARBA" id="ARBA00023180"/>
    </source>
</evidence>
<evidence type="ECO:0000256" key="15">
    <source>
        <dbReference type="ARBA" id="ARBA00023157"/>
    </source>
</evidence>
<keyword evidence="10" id="KW-1043">Host membrane</keyword>
<evidence type="ECO:0000256" key="7">
    <source>
        <dbReference type="ARBA" id="ARBA00022692"/>
    </source>
</evidence>
<feature type="disulfide bond" evidence="20">
    <location>
        <begin position="527"/>
        <end position="536"/>
    </location>
</feature>
<dbReference type="Proteomes" id="UP000104854">
    <property type="component" value="Segment"/>
</dbReference>
<evidence type="ECO:0000256" key="11">
    <source>
        <dbReference type="ARBA" id="ARBA00022879"/>
    </source>
</evidence>
<keyword evidence="4" id="KW-1032">Host cell membrane</keyword>
<evidence type="ECO:0000256" key="8">
    <source>
        <dbReference type="ARBA" id="ARBA00022804"/>
    </source>
</evidence>
<keyword evidence="11 21" id="KW-0261">Viral envelope protein</keyword>
<keyword evidence="9" id="KW-0946">Virion</keyword>
<evidence type="ECO:0000313" key="25">
    <source>
        <dbReference type="EMBL" id="AIJ01314.1"/>
    </source>
</evidence>
<reference evidence="23" key="2">
    <citation type="submission" date="2014-06" db="EMBL/GenBank/DDBJ databases">
        <authorList>
            <person name="Woo P.C.Y."/>
            <person name="Lau S.K.P."/>
            <person name="Martelli P."/>
            <person name="Hui S.-W."/>
            <person name="Lau C.C.Y."/>
            <person name="Fan R.Y.Y."/>
            <person name="Groff J.M."/>
            <person name="Tam E.W.T."/>
            <person name="Chan K.-H."/>
            <person name="Yuen K.-Y."/>
        </authorList>
    </citation>
    <scope>NUCLEOTIDE SEQUENCE</scope>
    <source>
        <strain evidence="26">1110RN043</strain>
        <strain evidence="23">1110RN047</strain>
        <strain evidence="24">1201RN003</strain>
        <strain evidence="25">1203RN009</strain>
    </source>
</reference>
<dbReference type="GO" id="GO:0020002">
    <property type="term" value="C:host cell plasma membrane"/>
    <property type="evidence" value="ECO:0007669"/>
    <property type="project" value="UniProtKB-SubCell"/>
</dbReference>
<feature type="disulfide bond" evidence="20">
    <location>
        <begin position="184"/>
        <end position="208"/>
    </location>
</feature>
<keyword evidence="6" id="KW-0945">Host-virus interaction</keyword>
<dbReference type="GO" id="GO:0046789">
    <property type="term" value="F:host cell surface receptor binding"/>
    <property type="evidence" value="ECO:0007669"/>
    <property type="project" value="InterPro"/>
</dbReference>
<evidence type="ECO:0000256" key="6">
    <source>
        <dbReference type="ARBA" id="ARBA00022581"/>
    </source>
</evidence>
<accession>A0A076L152</accession>
<proteinExistence type="inferred from homology"/>
<organism evidence="23 27">
    <name type="scientific">Anaconda paramyxovirus</name>
    <dbReference type="NCBI Taxonomy" id="1529450"/>
    <lineage>
        <taxon>Viruses</taxon>
        <taxon>Riboviria</taxon>
        <taxon>Orthornavirae</taxon>
        <taxon>Negarnaviricota</taxon>
        <taxon>Haploviricotina</taxon>
        <taxon>Monjiviricetes</taxon>
        <taxon>Mononegavirales</taxon>
        <taxon>Paramyxoviridae</taxon>
        <taxon>Feraresvirinae</taxon>
        <taxon>Ferlavirus</taxon>
        <taxon>Ferlavirus reptilis</taxon>
    </lineage>
</organism>
<reference evidence="27 28" key="1">
    <citation type="journal article" date="2014" name="J. Clin. Microbiol.">
        <title>Fatal systemic necrotizing infections associated with a novel paramyxovirus, anaconda paramyxovirus, in green anaconda juveniles.</title>
        <authorList>
            <person name="Woo P.C."/>
            <person name="Lau S.K."/>
            <person name="Martelli P."/>
            <person name="Hui S.W."/>
            <person name="Lau C.C."/>
            <person name="Fan R.Y."/>
            <person name="Groff J.M."/>
            <person name="Tam E.W."/>
            <person name="Chan K.H."/>
            <person name="Yuen K.Y."/>
        </authorList>
    </citation>
    <scope>NUCLEOTIDE SEQUENCE [LARGE SCALE GENOMIC DNA]</scope>
    <source>
        <strain evidence="26">1110RN043</strain>
        <strain evidence="23">1110RN047</strain>
        <strain evidence="24">1201RN003</strain>
        <strain evidence="25">1203RN009</strain>
    </source>
</reference>
<evidence type="ECO:0000256" key="22">
    <source>
        <dbReference type="SAM" id="Phobius"/>
    </source>
</evidence>
<dbReference type="GO" id="GO:0046718">
    <property type="term" value="P:symbiont entry into host cell"/>
    <property type="evidence" value="ECO:0007669"/>
    <property type="project" value="UniProtKB-KW"/>
</dbReference>
<feature type="transmembrane region" description="Helical" evidence="22">
    <location>
        <begin position="29"/>
        <end position="49"/>
    </location>
</feature>
<evidence type="ECO:0000313" key="28">
    <source>
        <dbReference type="Proteomes" id="UP000148342"/>
    </source>
</evidence>
<dbReference type="SUPFAM" id="SSF50939">
    <property type="entry name" value="Sialidases"/>
    <property type="match status" value="1"/>
</dbReference>
<gene>
    <name evidence="23" type="primary">HN</name>
</gene>
<evidence type="ECO:0000256" key="5">
    <source>
        <dbReference type="ARBA" id="ARBA00022546"/>
    </source>
</evidence>
<evidence type="ECO:0000256" key="21">
    <source>
        <dbReference type="RuleBase" id="RU004216"/>
    </source>
</evidence>
<comment type="similarity">
    <text evidence="3 21">Belongs to the paramyxoviruses hemagglutinin-neuraminidase family.</text>
</comment>
<evidence type="ECO:0000256" key="20">
    <source>
        <dbReference type="PIRSR" id="PIRSR001072-2"/>
    </source>
</evidence>
<keyword evidence="7 22" id="KW-0812">Transmembrane</keyword>
<dbReference type="InterPro" id="IPR000665">
    <property type="entry name" value="Hemagglutn/HN"/>
</dbReference>
<name>A0A076L152_9MONO</name>
<dbReference type="InterPro" id="IPR036278">
    <property type="entry name" value="Sialidase_sf"/>
</dbReference>
<evidence type="ECO:0000256" key="2">
    <source>
        <dbReference type="ARBA" id="ARBA00004336"/>
    </source>
</evidence>
<dbReference type="Proteomes" id="UP000148342">
    <property type="component" value="Genome"/>
</dbReference>
<protein>
    <submittedName>
        <fullName evidence="23">Hemagglutinin-neuraminidase protein HN</fullName>
    </submittedName>
</protein>
<dbReference type="EMBL" id="KJ956408">
    <property type="protein sequence ID" value="AIJ01332.1"/>
    <property type="molecule type" value="Viral_cRNA"/>
</dbReference>
<evidence type="ECO:0000313" key="23">
    <source>
        <dbReference type="EMBL" id="AIJ01296.1"/>
    </source>
</evidence>
<keyword evidence="8" id="KW-1161">Viral attachment to host cell</keyword>
<dbReference type="EMBL" id="KJ956404">
    <property type="protein sequence ID" value="AIJ01296.1"/>
    <property type="molecule type" value="Viral_cRNA"/>
</dbReference>
<dbReference type="PIRSF" id="PIRSF001072">
    <property type="entry name" value="Hemagglut-neuramid_paramyxoV"/>
    <property type="match status" value="1"/>
</dbReference>
<evidence type="ECO:0000256" key="19">
    <source>
        <dbReference type="ARBA" id="ARBA00046688"/>
    </source>
</evidence>
<dbReference type="Proteomes" id="UP000161011">
    <property type="component" value="Genome"/>
</dbReference>
<comment type="function">
    <text evidence="18">Attaches the virus to sialic acid-containing cell receptors and thereby initiating infection. Binding of HN protein to the receptor induces a conformational change that allows the F protein to trigger virion/cell membranes fusion.</text>
</comment>
<keyword evidence="13 22" id="KW-1133">Transmembrane helix</keyword>
<evidence type="ECO:0000313" key="26">
    <source>
        <dbReference type="EMBL" id="AIJ01332.1"/>
    </source>
</evidence>
<keyword evidence="15 20" id="KW-1015">Disulfide bond</keyword>
<dbReference type="Proteomes" id="UP000152908">
    <property type="component" value="Genome"/>
</dbReference>
<evidence type="ECO:0000256" key="18">
    <source>
        <dbReference type="ARBA" id="ARBA00025476"/>
    </source>
</evidence>
<dbReference type="GO" id="GO:0055036">
    <property type="term" value="C:virion membrane"/>
    <property type="evidence" value="ECO:0007669"/>
    <property type="project" value="UniProtKB-SubCell"/>
</dbReference>
<evidence type="ECO:0000256" key="13">
    <source>
        <dbReference type="ARBA" id="ARBA00022989"/>
    </source>
</evidence>
<comment type="subunit">
    <text evidence="19">Homotetramer; composed of disulfide-linked homodimers. Interacts with F protein trimer.</text>
</comment>
<keyword evidence="17" id="KW-1160">Virus entry into host cell</keyword>
<comment type="subcellular location">
    <subcellularLocation>
        <location evidence="2">Host cell membrane</location>
        <topology evidence="2">Single-pass type II membrane protein</topology>
    </subcellularLocation>
    <subcellularLocation>
        <location evidence="1">Virion membrane</location>
        <topology evidence="1">Single-pass type II membrane protein</topology>
    </subcellularLocation>
</comment>
<dbReference type="PROSITE" id="PS50231">
    <property type="entry name" value="RICIN_B_LECTIN"/>
    <property type="match status" value="1"/>
</dbReference>
<evidence type="ECO:0000256" key="3">
    <source>
        <dbReference type="ARBA" id="ARBA00007701"/>
    </source>
</evidence>
<evidence type="ECO:0000256" key="14">
    <source>
        <dbReference type="ARBA" id="ARBA00023136"/>
    </source>
</evidence>
<keyword evidence="14 22" id="KW-0472">Membrane</keyword>
<dbReference type="EMBL" id="KJ956405">
    <property type="protein sequence ID" value="AIJ01305.1"/>
    <property type="molecule type" value="Viral_cRNA"/>
</dbReference>
<dbReference type="Pfam" id="PF00423">
    <property type="entry name" value="HN"/>
    <property type="match status" value="1"/>
</dbReference>
<dbReference type="CDD" id="cd15469">
    <property type="entry name" value="HN"/>
    <property type="match status" value="1"/>
</dbReference>
<feature type="disulfide bond" evidence="20">
    <location>
        <begin position="455"/>
        <end position="465"/>
    </location>
</feature>
<evidence type="ECO:0000313" key="27">
    <source>
        <dbReference type="Proteomes" id="UP000104854"/>
    </source>
</evidence>
<evidence type="ECO:0000256" key="4">
    <source>
        <dbReference type="ARBA" id="ARBA00022511"/>
    </source>
</evidence>
<keyword evidence="5 21" id="KW-0348">Hemagglutinin</keyword>
<dbReference type="EMBL" id="KJ956406">
    <property type="protein sequence ID" value="AIJ01314.1"/>
    <property type="molecule type" value="Viral_cRNA"/>
</dbReference>
<sequence length="564" mass="61812">MDPKSYYSSEDLRKDDGDRSSGGNLYKGIILVSTVISLIIAIVSLGFIIDNRINIQSLDPLRSLEDSYLVPIKEKSETINQDIQEGIFPRLNLITASTTTTIPRSIAIQTKDLSDLIKNRCYPSVANNDTSCDVLAGAIHSNSFSQLDPSTYWTCSSGSPTMNQTVKLLPDNSQIPGSTYSTGCVRIPTFSLGSMIYSYSHNIIYDGCNDHSKSSQYWQLGYISTGKNGEPLQQVSRTLTLNNGLNRKSCSTVAQGRGAYLLCTNVIEDERTDYSTEGIQDLILDYIDIFGAERSYRYTNSEVDLDRPYAALYPSVGSGTVYNDRILFLGYGGLMTPYGDQAMCQAPECTSATQDDCNSNQLIGYFSGRQIVNCIIEIITVGTEKPIIRVRTIPNSQVWLGAEGRIQTLGGVLYLYIRSAGWHALAQTGIILTLDPIRISWIENTGYSRPGNTPCPASSRCPAQCITGVYTDIFPLSQNYGYLATVTLLSGINRVNPVISYGTSTGRVADSQLTDSSQVAAYTTTTCFTFNQKGYCYHIIELSPATLGIFQPVLVVTEIPKTCS</sequence>
<evidence type="ECO:0000256" key="9">
    <source>
        <dbReference type="ARBA" id="ARBA00022844"/>
    </source>
</evidence>
<keyword evidence="16" id="KW-0325">Glycoprotein</keyword>
<evidence type="ECO:0000256" key="12">
    <source>
        <dbReference type="ARBA" id="ARBA00022968"/>
    </source>
</evidence>
<evidence type="ECO:0000256" key="10">
    <source>
        <dbReference type="ARBA" id="ARBA00022870"/>
    </source>
</evidence>
<dbReference type="Gene3D" id="2.120.10.10">
    <property type="match status" value="1"/>
</dbReference>
<dbReference type="InterPro" id="IPR016285">
    <property type="entry name" value="Hemagglutn-neuramid"/>
</dbReference>
<feature type="disulfide bond" evidence="20">
    <location>
        <begin position="250"/>
        <end position="263"/>
    </location>
</feature>
<dbReference type="GO" id="GO:0004308">
    <property type="term" value="F:exo-alpha-sialidase activity"/>
    <property type="evidence" value="ECO:0007669"/>
    <property type="project" value="InterPro"/>
</dbReference>
<evidence type="ECO:0000256" key="1">
    <source>
        <dbReference type="ARBA" id="ARBA00004208"/>
    </source>
</evidence>